<evidence type="ECO:0000313" key="9">
    <source>
        <dbReference type="Proteomes" id="UP001201273"/>
    </source>
</evidence>
<dbReference type="PROSITE" id="PS00501">
    <property type="entry name" value="SPASE_I_1"/>
    <property type="match status" value="1"/>
</dbReference>
<dbReference type="RefSeq" id="WP_233051981.1">
    <property type="nucleotide sequence ID" value="NZ_JAIMJA010000005.1"/>
</dbReference>
<dbReference type="EMBL" id="JAIMJA010000005">
    <property type="protein sequence ID" value="MCE2594441.1"/>
    <property type="molecule type" value="Genomic_DNA"/>
</dbReference>
<dbReference type="InterPro" id="IPR036388">
    <property type="entry name" value="WH-like_DNA-bd_sf"/>
</dbReference>
<name>A0ABS8W9K8_9GAMM</name>
<dbReference type="InterPro" id="IPR009061">
    <property type="entry name" value="DNA-bd_dom_put_sf"/>
</dbReference>
<organism evidence="8 9">
    <name type="scientific">Motilimonas cestriensis</name>
    <dbReference type="NCBI Taxonomy" id="2742685"/>
    <lineage>
        <taxon>Bacteria</taxon>
        <taxon>Pseudomonadati</taxon>
        <taxon>Pseudomonadota</taxon>
        <taxon>Gammaproteobacteria</taxon>
        <taxon>Alteromonadales</taxon>
        <taxon>Alteromonadales genera incertae sedis</taxon>
        <taxon>Motilimonas</taxon>
    </lineage>
</organism>
<keyword evidence="3" id="KW-0805">Transcription regulation</keyword>
<dbReference type="SUPFAM" id="SSF46955">
    <property type="entry name" value="Putative DNA-binding domain"/>
    <property type="match status" value="1"/>
</dbReference>
<evidence type="ECO:0000256" key="2">
    <source>
        <dbReference type="ARBA" id="ARBA00022801"/>
    </source>
</evidence>
<reference evidence="8 9" key="1">
    <citation type="journal article" date="2022" name="Environ. Microbiol. Rep.">
        <title>Eco-phylogenetic analyses reveal divergent evolution of vitamin B12 metabolism in the marine bacterial family 'Psychromonadaceae'.</title>
        <authorList>
            <person name="Jin X."/>
            <person name="Yang Y."/>
            <person name="Cao H."/>
            <person name="Gao B."/>
            <person name="Zhao Z."/>
        </authorList>
    </citation>
    <scope>NUCLEOTIDE SEQUENCE [LARGE SCALE GENOMIC DNA]</scope>
    <source>
        <strain evidence="8 9">MKS20</strain>
    </source>
</reference>
<dbReference type="InterPro" id="IPR003314">
    <property type="entry name" value="Mu-type_HTH"/>
</dbReference>
<evidence type="ECO:0000259" key="7">
    <source>
        <dbReference type="PROSITE" id="PS51702"/>
    </source>
</evidence>
<dbReference type="InterPro" id="IPR039418">
    <property type="entry name" value="LexA-like"/>
</dbReference>
<feature type="compositionally biased region" description="Basic and acidic residues" evidence="6">
    <location>
        <begin position="1"/>
        <end position="19"/>
    </location>
</feature>
<dbReference type="InterPro" id="IPR036286">
    <property type="entry name" value="LexA/Signal_pep-like_sf"/>
</dbReference>
<keyword evidence="5" id="KW-0804">Transcription</keyword>
<accession>A0ABS8W9K8</accession>
<evidence type="ECO:0000313" key="8">
    <source>
        <dbReference type="EMBL" id="MCE2594441.1"/>
    </source>
</evidence>
<dbReference type="SUPFAM" id="SSF51306">
    <property type="entry name" value="LexA/Signal peptidase"/>
    <property type="match status" value="1"/>
</dbReference>
<dbReference type="PANTHER" id="PTHR40661">
    <property type="match status" value="1"/>
</dbReference>
<keyword evidence="2" id="KW-0378">Hydrolase</keyword>
<proteinExistence type="predicted"/>
<protein>
    <submittedName>
        <fullName evidence="8">S24 family peptidase</fullName>
    </submittedName>
</protein>
<dbReference type="Gene3D" id="1.10.10.10">
    <property type="entry name" value="Winged helix-like DNA-binding domain superfamily/Winged helix DNA-binding domain"/>
    <property type="match status" value="1"/>
</dbReference>
<dbReference type="PROSITE" id="PS51702">
    <property type="entry name" value="HTH_MU"/>
    <property type="match status" value="1"/>
</dbReference>
<evidence type="ECO:0000256" key="5">
    <source>
        <dbReference type="ARBA" id="ARBA00023163"/>
    </source>
</evidence>
<dbReference type="Pfam" id="PF00717">
    <property type="entry name" value="Peptidase_S24"/>
    <property type="match status" value="1"/>
</dbReference>
<keyword evidence="1" id="KW-0645">Protease</keyword>
<sequence length="250" mass="27952">MSSGPREDKLVDTPQKDDTSLCGGKKRTLKQEWYTAQDLHGIRGMPTTARRTRDTLERLVDGNDDLKRKRTGTKATEYHESILPRETKLALGYSALALTESNVVVTNLNNLVQIPQYSVKASAGGGLAVEEENIIGQISVGKDWLYKQKLNNLNLALIEVSGDSMEPTLSDGDLAMISLIKPCCTEKVEGIYIFSIDGEVRIKRLTKDLSKRGYHLRSDNQLFGNDYIEESELHRMNIIGKLKKVLKSVK</sequence>
<dbReference type="Proteomes" id="UP001201273">
    <property type="component" value="Unassembled WGS sequence"/>
</dbReference>
<dbReference type="PANTHER" id="PTHR40661:SF3">
    <property type="entry name" value="FELS-1 PROPHAGE TRANSCRIPTIONAL REGULATOR"/>
    <property type="match status" value="1"/>
</dbReference>
<dbReference type="Gene3D" id="2.10.109.10">
    <property type="entry name" value="Umud Fragment, subunit A"/>
    <property type="match status" value="1"/>
</dbReference>
<evidence type="ECO:0000256" key="3">
    <source>
        <dbReference type="ARBA" id="ARBA00023015"/>
    </source>
</evidence>
<feature type="region of interest" description="Disordered" evidence="6">
    <location>
        <begin position="1"/>
        <end position="24"/>
    </location>
</feature>
<comment type="caution">
    <text evidence="8">The sequence shown here is derived from an EMBL/GenBank/DDBJ whole genome shotgun (WGS) entry which is preliminary data.</text>
</comment>
<dbReference type="CDD" id="cd06529">
    <property type="entry name" value="S24_LexA-like"/>
    <property type="match status" value="1"/>
</dbReference>
<evidence type="ECO:0000256" key="6">
    <source>
        <dbReference type="SAM" id="MobiDB-lite"/>
    </source>
</evidence>
<dbReference type="InterPro" id="IPR019756">
    <property type="entry name" value="Pept_S26A_signal_pept_1_Ser-AS"/>
</dbReference>
<feature type="domain" description="HTH Mu-type" evidence="7">
    <location>
        <begin position="30"/>
        <end position="99"/>
    </location>
</feature>
<keyword evidence="9" id="KW-1185">Reference proteome</keyword>
<keyword evidence="4" id="KW-0238">DNA-binding</keyword>
<evidence type="ECO:0000256" key="4">
    <source>
        <dbReference type="ARBA" id="ARBA00023125"/>
    </source>
</evidence>
<gene>
    <name evidence="8" type="ORF">K6Y31_06410</name>
</gene>
<dbReference type="InterPro" id="IPR015927">
    <property type="entry name" value="Peptidase_S24_S26A/B/C"/>
</dbReference>
<evidence type="ECO:0000256" key="1">
    <source>
        <dbReference type="ARBA" id="ARBA00022670"/>
    </source>
</evidence>